<dbReference type="SUPFAM" id="SSF46579">
    <property type="entry name" value="Prefoldin"/>
    <property type="match status" value="1"/>
</dbReference>
<dbReference type="InterPro" id="IPR009053">
    <property type="entry name" value="Prefoldin"/>
</dbReference>
<dbReference type="Proteomes" id="UP000019384">
    <property type="component" value="Unassembled WGS sequence"/>
</dbReference>
<evidence type="ECO:0008006" key="5">
    <source>
        <dbReference type="Google" id="ProtNLM"/>
    </source>
</evidence>
<accession>W6MU58</accession>
<dbReference type="InterPro" id="IPR002777">
    <property type="entry name" value="PFD_beta-like"/>
</dbReference>
<dbReference type="GeneID" id="34518845"/>
<reference evidence="3" key="2">
    <citation type="submission" date="2014-02" db="EMBL/GenBank/DDBJ databases">
        <title>Complete DNA sequence of /Kuraishia capsulata/ illustrates novel genomic features among budding yeasts (/Saccharomycotina/).</title>
        <authorList>
            <person name="Morales L."/>
            <person name="Noel B."/>
            <person name="Porcel B."/>
            <person name="Marcet-Houben M."/>
            <person name="Hullo M-F."/>
            <person name="Sacerdot C."/>
            <person name="Tekaia F."/>
            <person name="Leh-Louis V."/>
            <person name="Despons L."/>
            <person name="Khanna V."/>
            <person name="Aury J-M."/>
            <person name="Barbe V."/>
            <person name="Couloux A."/>
            <person name="Labadie K."/>
            <person name="Pelletier E."/>
            <person name="Souciet J-L."/>
            <person name="Boekhout T."/>
            <person name="Gabaldon T."/>
            <person name="Wincker P."/>
            <person name="Dujon B."/>
        </authorList>
    </citation>
    <scope>NUCLEOTIDE SEQUENCE</scope>
    <source>
        <strain evidence="3">CBS 1993</strain>
    </source>
</reference>
<name>W6MU58_9ASCO</name>
<dbReference type="AlphaFoldDB" id="W6MU58"/>
<proteinExistence type="inferred from homology"/>
<dbReference type="GO" id="GO:0005737">
    <property type="term" value="C:cytoplasm"/>
    <property type="evidence" value="ECO:0007669"/>
    <property type="project" value="TreeGrafter"/>
</dbReference>
<dbReference type="GO" id="GO:0051082">
    <property type="term" value="F:unfolded protein binding"/>
    <property type="evidence" value="ECO:0007669"/>
    <property type="project" value="InterPro"/>
</dbReference>
<dbReference type="Gene3D" id="1.10.287.370">
    <property type="match status" value="1"/>
</dbReference>
<evidence type="ECO:0000256" key="1">
    <source>
        <dbReference type="ARBA" id="ARBA00008045"/>
    </source>
</evidence>
<keyword evidence="4" id="KW-1185">Reference proteome</keyword>
<evidence type="ECO:0000256" key="2">
    <source>
        <dbReference type="ARBA" id="ARBA00023186"/>
    </source>
</evidence>
<gene>
    <name evidence="3" type="ORF">KUCA_T00001415001</name>
</gene>
<dbReference type="PANTHER" id="PTHR20903">
    <property type="entry name" value="PREFOLDIN SUBUNIT 1-RELATED"/>
    <property type="match status" value="1"/>
</dbReference>
<reference evidence="3" key="1">
    <citation type="submission" date="2013-12" db="EMBL/GenBank/DDBJ databases">
        <authorList>
            <person name="Genoscope - CEA"/>
        </authorList>
    </citation>
    <scope>NUCLEOTIDE SEQUENCE</scope>
    <source>
        <strain evidence="3">CBS 1993</strain>
    </source>
</reference>
<dbReference type="GO" id="GO:0044183">
    <property type="term" value="F:protein folding chaperone"/>
    <property type="evidence" value="ECO:0007669"/>
    <property type="project" value="TreeGrafter"/>
</dbReference>
<sequence length="114" mass="12984">MSIPQEALKKMLFEMQTQVQQTRAELTACESQINRNRTNIKVADLTIAELEGTEEVWEGVGRAFFQTSAKTYSNSLNEDKRVLATQTVALEKKKHYYETTLEKTIDAVNKIIGQ</sequence>
<dbReference type="EMBL" id="HG793126">
    <property type="protein sequence ID" value="CDK25445.1"/>
    <property type="molecule type" value="Genomic_DNA"/>
</dbReference>
<dbReference type="OrthoDB" id="2015447at2759"/>
<protein>
    <recommendedName>
        <fullName evidence="5">Prefoldin subunit 1</fullName>
    </recommendedName>
</protein>
<dbReference type="STRING" id="1382522.W6MU58"/>
<organism evidence="3 4">
    <name type="scientific">Kuraishia capsulata CBS 1993</name>
    <dbReference type="NCBI Taxonomy" id="1382522"/>
    <lineage>
        <taxon>Eukaryota</taxon>
        <taxon>Fungi</taxon>
        <taxon>Dikarya</taxon>
        <taxon>Ascomycota</taxon>
        <taxon>Saccharomycotina</taxon>
        <taxon>Pichiomycetes</taxon>
        <taxon>Pichiales</taxon>
        <taxon>Pichiaceae</taxon>
        <taxon>Kuraishia</taxon>
    </lineage>
</organism>
<dbReference type="RefSeq" id="XP_022457457.1">
    <property type="nucleotide sequence ID" value="XM_022603591.1"/>
</dbReference>
<comment type="similarity">
    <text evidence="1">Belongs to the prefoldin subunit beta family.</text>
</comment>
<evidence type="ECO:0000313" key="3">
    <source>
        <dbReference type="EMBL" id="CDK25445.1"/>
    </source>
</evidence>
<dbReference type="HOGENOM" id="CLU_122140_1_0_1"/>
<dbReference type="Pfam" id="PF01920">
    <property type="entry name" value="Prefoldin_2"/>
    <property type="match status" value="1"/>
</dbReference>
<dbReference type="PANTHER" id="PTHR20903:SF0">
    <property type="entry name" value="PREFOLDIN SUBUNIT 1"/>
    <property type="match status" value="1"/>
</dbReference>
<dbReference type="GO" id="GO:0016272">
    <property type="term" value="C:prefoldin complex"/>
    <property type="evidence" value="ECO:0007669"/>
    <property type="project" value="InterPro"/>
</dbReference>
<evidence type="ECO:0000313" key="4">
    <source>
        <dbReference type="Proteomes" id="UP000019384"/>
    </source>
</evidence>
<keyword evidence="2" id="KW-0143">Chaperone</keyword>